<sequence>MMTPDQLARLHARAFAGQGRAWSAPEFADLLASAHVFRVGDTSSFALGRVIAGESELLTIATDPDQQRRGLGRTSLRAYEAAAKDRGAEISFLEVARDNNAALALYLAEGYAEIACRKGYYTRQDGHQVDALILQKLLL</sequence>
<dbReference type="EMBL" id="FWXB01000001">
    <property type="protein sequence ID" value="SMC10227.1"/>
    <property type="molecule type" value="Genomic_DNA"/>
</dbReference>
<organism evidence="2 3">
    <name type="scientific">Roseovarius aestuarii</name>
    <dbReference type="NCBI Taxonomy" id="475083"/>
    <lineage>
        <taxon>Bacteria</taxon>
        <taxon>Pseudomonadati</taxon>
        <taxon>Pseudomonadota</taxon>
        <taxon>Alphaproteobacteria</taxon>
        <taxon>Rhodobacterales</taxon>
        <taxon>Roseobacteraceae</taxon>
        <taxon>Roseovarius</taxon>
    </lineage>
</organism>
<dbReference type="Gene3D" id="3.40.630.30">
    <property type="match status" value="1"/>
</dbReference>
<keyword evidence="2" id="KW-0808">Transferase</keyword>
<feature type="domain" description="N-acetyltransferase" evidence="1">
    <location>
        <begin position="1"/>
        <end position="139"/>
    </location>
</feature>
<dbReference type="InterPro" id="IPR016181">
    <property type="entry name" value="Acyl_CoA_acyltransferase"/>
</dbReference>
<name>A0A1X7BKP3_9RHOB</name>
<dbReference type="PROSITE" id="PS51186">
    <property type="entry name" value="GNAT"/>
    <property type="match status" value="1"/>
</dbReference>
<dbReference type="AlphaFoldDB" id="A0A1X7BKP3"/>
<evidence type="ECO:0000259" key="1">
    <source>
        <dbReference type="PROSITE" id="PS51186"/>
    </source>
</evidence>
<proteinExistence type="predicted"/>
<dbReference type="RefSeq" id="WP_306372149.1">
    <property type="nucleotide sequence ID" value="NZ_FWXB01000001.1"/>
</dbReference>
<reference evidence="2 3" key="1">
    <citation type="submission" date="2017-03" db="EMBL/GenBank/DDBJ databases">
        <authorList>
            <person name="Afonso C.L."/>
            <person name="Miller P.J."/>
            <person name="Scott M.A."/>
            <person name="Spackman E."/>
            <person name="Goraichik I."/>
            <person name="Dimitrov K.M."/>
            <person name="Suarez D.L."/>
            <person name="Swayne D.E."/>
        </authorList>
    </citation>
    <scope>NUCLEOTIDE SEQUENCE [LARGE SCALE GENOMIC DNA]</scope>
    <source>
        <strain evidence="2 3">CECT 7745</strain>
    </source>
</reference>
<dbReference type="CDD" id="cd04301">
    <property type="entry name" value="NAT_SF"/>
    <property type="match status" value="1"/>
</dbReference>
<dbReference type="Proteomes" id="UP000193224">
    <property type="component" value="Unassembled WGS sequence"/>
</dbReference>
<keyword evidence="3" id="KW-1185">Reference proteome</keyword>
<dbReference type="SUPFAM" id="SSF55729">
    <property type="entry name" value="Acyl-CoA N-acyltransferases (Nat)"/>
    <property type="match status" value="1"/>
</dbReference>
<gene>
    <name evidence="2" type="ORF">ROA7745_00029</name>
</gene>
<protein>
    <submittedName>
        <fullName evidence="2">Ribosomal-protein-alanine N-acetyltransferase</fullName>
    </submittedName>
</protein>
<dbReference type="GO" id="GO:0016747">
    <property type="term" value="F:acyltransferase activity, transferring groups other than amino-acyl groups"/>
    <property type="evidence" value="ECO:0007669"/>
    <property type="project" value="InterPro"/>
</dbReference>
<evidence type="ECO:0000313" key="2">
    <source>
        <dbReference type="EMBL" id="SMC10227.1"/>
    </source>
</evidence>
<dbReference type="Pfam" id="PF00583">
    <property type="entry name" value="Acetyltransf_1"/>
    <property type="match status" value="1"/>
</dbReference>
<dbReference type="InterPro" id="IPR000182">
    <property type="entry name" value="GNAT_dom"/>
</dbReference>
<evidence type="ECO:0000313" key="3">
    <source>
        <dbReference type="Proteomes" id="UP000193224"/>
    </source>
</evidence>
<accession>A0A1X7BKP3</accession>